<dbReference type="InterPro" id="IPR055903">
    <property type="entry name" value="DUF7480"/>
</dbReference>
<proteinExistence type="predicted"/>
<accession>A0A2N9X830</accession>
<dbReference type="Proteomes" id="UP000230202">
    <property type="component" value="Unassembled WGS sequence"/>
</dbReference>
<evidence type="ECO:0000259" key="1">
    <source>
        <dbReference type="Pfam" id="PF24295"/>
    </source>
</evidence>
<protein>
    <recommendedName>
        <fullName evidence="1">DUF7480 domain-containing protein</fullName>
    </recommendedName>
</protein>
<reference evidence="2" key="1">
    <citation type="journal article" date="2017" name="MBio">
        <title>Type VI secretion-mediated competition in the bee gut microbiome.</title>
        <authorList>
            <person name="Steele M.I."/>
            <person name="Kwong W.K."/>
            <person name="Powell J.E."/>
            <person name="Whiteley M."/>
            <person name="Moran N.A."/>
        </authorList>
    </citation>
    <scope>NUCLEOTIDE SEQUENCE [LARGE SCALE GENOMIC DNA]</scope>
    <source>
        <strain evidence="2">WkB273</strain>
    </source>
</reference>
<evidence type="ECO:0000313" key="2">
    <source>
        <dbReference type="EMBL" id="PIT40518.1"/>
    </source>
</evidence>
<dbReference type="Pfam" id="PF24295">
    <property type="entry name" value="DUF7480"/>
    <property type="match status" value="1"/>
</dbReference>
<comment type="caution">
    <text evidence="2">The sequence shown here is derived from an EMBL/GenBank/DDBJ whole genome shotgun (WGS) entry which is preliminary data.</text>
</comment>
<name>A0A2N9X830_9NEIS</name>
<sequence length="149" mass="17557">MNKNLFRSSSLILLVILMNGCIRGYTPDIVLKKDGQPCISIPANEDFFMRKKEYSIMTTEVYQTGIGQLWEKNYFDPSKPYYVKNQECLYFNYQFQNNIFYTISFISTEKGNNENQKSTQKTWIRFVRIIKKQDGTMQLLLDAEASGYY</sequence>
<gene>
    <name evidence="2" type="ORF">BHC54_02410</name>
</gene>
<keyword evidence="3" id="KW-1185">Reference proteome</keyword>
<dbReference type="AlphaFoldDB" id="A0A2N9X830"/>
<feature type="domain" description="DUF7480" evidence="1">
    <location>
        <begin position="25"/>
        <end position="131"/>
    </location>
</feature>
<dbReference type="RefSeq" id="WP_100151653.1">
    <property type="nucleotide sequence ID" value="NZ_MEIL01000019.1"/>
</dbReference>
<evidence type="ECO:0000313" key="3">
    <source>
        <dbReference type="Proteomes" id="UP000230202"/>
    </source>
</evidence>
<organism evidence="2 3">
    <name type="scientific">Snodgrassella alvi</name>
    <dbReference type="NCBI Taxonomy" id="1196083"/>
    <lineage>
        <taxon>Bacteria</taxon>
        <taxon>Pseudomonadati</taxon>
        <taxon>Pseudomonadota</taxon>
        <taxon>Betaproteobacteria</taxon>
        <taxon>Neisseriales</taxon>
        <taxon>Neisseriaceae</taxon>
        <taxon>Snodgrassella</taxon>
    </lineage>
</organism>
<dbReference type="EMBL" id="MEIL01000019">
    <property type="protein sequence ID" value="PIT40518.1"/>
    <property type="molecule type" value="Genomic_DNA"/>
</dbReference>